<evidence type="ECO:0008006" key="6">
    <source>
        <dbReference type="Google" id="ProtNLM"/>
    </source>
</evidence>
<dbReference type="Pfam" id="PF08327">
    <property type="entry name" value="AHSA1"/>
    <property type="match status" value="1"/>
</dbReference>
<evidence type="ECO:0000259" key="3">
    <source>
        <dbReference type="Pfam" id="PF11716"/>
    </source>
</evidence>
<dbReference type="RefSeq" id="WP_345679142.1">
    <property type="nucleotide sequence ID" value="NZ_BAABHS010000028.1"/>
</dbReference>
<evidence type="ECO:0000256" key="1">
    <source>
        <dbReference type="ARBA" id="ARBA00006817"/>
    </source>
</evidence>
<keyword evidence="5" id="KW-1185">Reference proteome</keyword>
<reference evidence="5" key="1">
    <citation type="journal article" date="2019" name="Int. J. Syst. Evol. Microbiol.">
        <title>The Global Catalogue of Microorganisms (GCM) 10K type strain sequencing project: providing services to taxonomists for standard genome sequencing and annotation.</title>
        <authorList>
            <consortium name="The Broad Institute Genomics Platform"/>
            <consortium name="The Broad Institute Genome Sequencing Center for Infectious Disease"/>
            <person name="Wu L."/>
            <person name="Ma J."/>
        </authorList>
    </citation>
    <scope>NUCLEOTIDE SEQUENCE [LARGE SCALE GENOMIC DNA]</scope>
    <source>
        <strain evidence="5">JCM 17986</strain>
    </source>
</reference>
<dbReference type="InterPro" id="IPR034660">
    <property type="entry name" value="DinB/YfiT-like"/>
</dbReference>
<dbReference type="Proteomes" id="UP001500466">
    <property type="component" value="Unassembled WGS sequence"/>
</dbReference>
<dbReference type="InterPro" id="IPR013538">
    <property type="entry name" value="ASHA1/2-like_C"/>
</dbReference>
<dbReference type="NCBIfam" id="TIGR03086">
    <property type="entry name" value="TIGR03086 family metal-binding protein"/>
    <property type="match status" value="1"/>
</dbReference>
<feature type="domain" description="Mycothiol-dependent maleylpyruvate isomerase metal-binding" evidence="3">
    <location>
        <begin position="172"/>
        <end position="218"/>
    </location>
</feature>
<comment type="caution">
    <text evidence="4">The sequence shown here is derived from an EMBL/GenBank/DDBJ whole genome shotgun (WGS) entry which is preliminary data.</text>
</comment>
<evidence type="ECO:0000313" key="5">
    <source>
        <dbReference type="Proteomes" id="UP001500466"/>
    </source>
</evidence>
<dbReference type="CDD" id="cd07826">
    <property type="entry name" value="SRPBCC_CalC_Aha1-like_9"/>
    <property type="match status" value="1"/>
</dbReference>
<dbReference type="InterPro" id="IPR017517">
    <property type="entry name" value="Maleyloyr_isom"/>
</dbReference>
<feature type="domain" description="Activator of Hsp90 ATPase homologue 1/2-like C-terminal" evidence="2">
    <location>
        <begin position="31"/>
        <end position="161"/>
    </location>
</feature>
<evidence type="ECO:0000313" key="4">
    <source>
        <dbReference type="EMBL" id="GAA4984279.1"/>
    </source>
</evidence>
<dbReference type="InterPro" id="IPR024344">
    <property type="entry name" value="MDMPI_metal-binding"/>
</dbReference>
<dbReference type="InterPro" id="IPR017520">
    <property type="entry name" value="CHP03086"/>
</dbReference>
<organism evidence="4 5">
    <name type="scientific">Yinghuangia aomiensis</name>
    <dbReference type="NCBI Taxonomy" id="676205"/>
    <lineage>
        <taxon>Bacteria</taxon>
        <taxon>Bacillati</taxon>
        <taxon>Actinomycetota</taxon>
        <taxon>Actinomycetes</taxon>
        <taxon>Kitasatosporales</taxon>
        <taxon>Streptomycetaceae</taxon>
        <taxon>Yinghuangia</taxon>
    </lineage>
</organism>
<sequence length="346" mass="38030">MTGTDTRQNDDTRIAADPALPTIVISREFAAAPERVFRAYTDPDLLIQWLGPRRLTMRIDAYDARRGGSYRYVHRADDGTEFAFHGVFHDVRPAERIVQTFTYEGSPDEVSLETMVFEDLGGRTLVTTTSLMSSFEARDGMLASGMEGGVRDGHERLDELLRGTPAAAEHRRIAGVFTERVRAVPEGGWDAPAPCEGWVARDVVRHLVEWFPEFLKSGAGIALPKGPSVDDDPVGAWTVHSEAVQALLDDPATAGKTLSNPHIGDIPLDTAVDQFYTADVFMHTWDLSRATGQDEVLDPEKCRQLLTGMEPIDEVLRGSGQYGPKVAVPADADVQTRLLAFIGRQP</sequence>
<protein>
    <recommendedName>
        <fullName evidence="6">TIGR03086 family protein</fullName>
    </recommendedName>
</protein>
<dbReference type="InterPro" id="IPR023393">
    <property type="entry name" value="START-like_dom_sf"/>
</dbReference>
<dbReference type="Pfam" id="PF11716">
    <property type="entry name" value="MDMPI_N"/>
    <property type="match status" value="1"/>
</dbReference>
<dbReference type="Gene3D" id="3.30.530.20">
    <property type="match status" value="1"/>
</dbReference>
<comment type="similarity">
    <text evidence="1">Belongs to the AHA1 family.</text>
</comment>
<proteinExistence type="inferred from homology"/>
<gene>
    <name evidence="4" type="ORF">GCM10023205_62870</name>
</gene>
<name>A0ABP9I0K5_9ACTN</name>
<evidence type="ECO:0000259" key="2">
    <source>
        <dbReference type="Pfam" id="PF08327"/>
    </source>
</evidence>
<dbReference type="EMBL" id="BAABHS010000028">
    <property type="protein sequence ID" value="GAA4984279.1"/>
    <property type="molecule type" value="Genomic_DNA"/>
</dbReference>
<dbReference type="SUPFAM" id="SSF109854">
    <property type="entry name" value="DinB/YfiT-like putative metalloenzymes"/>
    <property type="match status" value="1"/>
</dbReference>
<accession>A0ABP9I0K5</accession>
<dbReference type="SUPFAM" id="SSF55961">
    <property type="entry name" value="Bet v1-like"/>
    <property type="match status" value="1"/>
</dbReference>
<dbReference type="NCBIfam" id="TIGR03083">
    <property type="entry name" value="maleylpyruvate isomerase family mycothiol-dependent enzyme"/>
    <property type="match status" value="1"/>
</dbReference>